<organism evidence="1 2">
    <name type="scientific">Mannheimia indoligenes</name>
    <dbReference type="NCBI Taxonomy" id="3103145"/>
    <lineage>
        <taxon>Bacteria</taxon>
        <taxon>Pseudomonadati</taxon>
        <taxon>Pseudomonadota</taxon>
        <taxon>Gammaproteobacteria</taxon>
        <taxon>Pasteurellales</taxon>
        <taxon>Pasteurellaceae</taxon>
        <taxon>Mannheimia</taxon>
    </lineage>
</organism>
<accession>A0ABU7ZGZ7</accession>
<comment type="caution">
    <text evidence="1">The sequence shown here is derived from an EMBL/GenBank/DDBJ whole genome shotgun (WGS) entry which is preliminary data.</text>
</comment>
<keyword evidence="2" id="KW-1185">Reference proteome</keyword>
<gene>
    <name evidence="1" type="ORF">V6W77_09290</name>
</gene>
<evidence type="ECO:0000313" key="2">
    <source>
        <dbReference type="Proteomes" id="UP001432017"/>
    </source>
</evidence>
<dbReference type="EMBL" id="JBAJJM010000012">
    <property type="protein sequence ID" value="MEG9476464.1"/>
    <property type="molecule type" value="Genomic_DNA"/>
</dbReference>
<sequence>MKKLFALSLVSSTILVGCGGESYQIDSLKVPESAEYYQKVGLEKWEEAVSYCQLKIKTIDSLYSYLREKDEKDDDEAILQFERELKPKFQQFKSDCQNIVYKAQETYSKEERDKNDLAESEKINAERSKRLALLDEELNKYKDMAWDKAIRIIITESEKNGISLDSDRKYDTDKERWARSEYQKPLVYVYNVKAKEGVETLNKLPYAELDTSHYCNTDRRYYSACEIATYIFKQKKEQVINDYSTNLGNLKNDYNLCVQRVEDYIVSKTNNVQTKDDNLSFEGDIKKYEESVFKEPVCSATEESLKLLNIDSSRRQKLVN</sequence>
<dbReference type="RefSeq" id="WP_334254472.1">
    <property type="nucleotide sequence ID" value="NZ_JBAJJM010000012.1"/>
</dbReference>
<dbReference type="Proteomes" id="UP001432017">
    <property type="component" value="Unassembled WGS sequence"/>
</dbReference>
<protein>
    <recommendedName>
        <fullName evidence="3">Lipoprotein</fullName>
    </recommendedName>
</protein>
<proteinExistence type="predicted"/>
<evidence type="ECO:0000313" key="1">
    <source>
        <dbReference type="EMBL" id="MEG9476464.1"/>
    </source>
</evidence>
<reference evidence="1" key="1">
    <citation type="submission" date="2023-12" db="EMBL/GenBank/DDBJ databases">
        <title>Mannheima indologenes sp. nov. proposed for Clade V organisms of Mannheimia.</title>
        <authorList>
            <person name="Christensen H."/>
        </authorList>
    </citation>
    <scope>NUCLEOTIDE SEQUENCE</scope>
    <source>
        <strain evidence="1">M14.4</strain>
    </source>
</reference>
<evidence type="ECO:0008006" key="3">
    <source>
        <dbReference type="Google" id="ProtNLM"/>
    </source>
</evidence>
<dbReference type="PROSITE" id="PS51257">
    <property type="entry name" value="PROKAR_LIPOPROTEIN"/>
    <property type="match status" value="1"/>
</dbReference>
<name>A0ABU7ZGZ7_9PAST</name>